<feature type="region of interest" description="Disordered" evidence="1">
    <location>
        <begin position="110"/>
        <end position="129"/>
    </location>
</feature>
<gene>
    <name evidence="2" type="primary">sspB</name>
    <name evidence="2" type="ORF">GCM10023211_12340</name>
</gene>
<proteinExistence type="predicted"/>
<dbReference type="SUPFAM" id="SSF101738">
    <property type="entry name" value="SspB-like"/>
    <property type="match status" value="1"/>
</dbReference>
<dbReference type="PANTHER" id="PTHR37486">
    <property type="entry name" value="STRINGENT STARVATION PROTEIN B"/>
    <property type="match status" value="1"/>
</dbReference>
<dbReference type="NCBIfam" id="NF008763">
    <property type="entry name" value="PRK11798.1-2"/>
    <property type="match status" value="1"/>
</dbReference>
<sequence length="129" mass="14728">MVDIANMSPRRPYLFRAMYDWILDNELTPYIVVNTTVYGVLVPDEFIQNNQIVLNIAPQSVGQYSINNQQLEFNARFGGNPHHIVVPMAAIEAIYARENGAGLAFEVEPQYQKRQEEPKKTTSPFKVVK</sequence>
<keyword evidence="2" id="KW-0378">Hydrolase</keyword>
<feature type="compositionally biased region" description="Basic and acidic residues" evidence="1">
    <location>
        <begin position="111"/>
        <end position="120"/>
    </location>
</feature>
<dbReference type="Gene3D" id="2.30.30.220">
    <property type="entry name" value="SspB-like"/>
    <property type="match status" value="1"/>
</dbReference>
<evidence type="ECO:0000313" key="2">
    <source>
        <dbReference type="EMBL" id="GAA5109240.1"/>
    </source>
</evidence>
<reference evidence="3" key="1">
    <citation type="journal article" date="2019" name="Int. J. Syst. Evol. Microbiol.">
        <title>The Global Catalogue of Microorganisms (GCM) 10K type strain sequencing project: providing services to taxonomists for standard genome sequencing and annotation.</title>
        <authorList>
            <consortium name="The Broad Institute Genomics Platform"/>
            <consortium name="The Broad Institute Genome Sequencing Center for Infectious Disease"/>
            <person name="Wu L."/>
            <person name="Ma J."/>
        </authorList>
    </citation>
    <scope>NUCLEOTIDE SEQUENCE [LARGE SCALE GENOMIC DNA]</scope>
    <source>
        <strain evidence="3">JCM 18050</strain>
    </source>
</reference>
<organism evidence="2 3">
    <name type="scientific">Orbus sasakiae</name>
    <dbReference type="NCBI Taxonomy" id="1078475"/>
    <lineage>
        <taxon>Bacteria</taxon>
        <taxon>Pseudomonadati</taxon>
        <taxon>Pseudomonadota</taxon>
        <taxon>Gammaproteobacteria</taxon>
        <taxon>Orbales</taxon>
        <taxon>Orbaceae</taxon>
        <taxon>Orbus</taxon>
    </lineage>
</organism>
<name>A0ABP9N5W6_9GAMM</name>
<dbReference type="EMBL" id="BAABHY010000001">
    <property type="protein sequence ID" value="GAA5109240.1"/>
    <property type="molecule type" value="Genomic_DNA"/>
</dbReference>
<protein>
    <submittedName>
        <fullName evidence="2">ClpXP protease specificity-enhancing factor</fullName>
    </submittedName>
</protein>
<keyword evidence="2" id="KW-0645">Protease</keyword>
<dbReference type="Pfam" id="PF04386">
    <property type="entry name" value="SspB"/>
    <property type="match status" value="1"/>
</dbReference>
<accession>A0ABP9N5W6</accession>
<dbReference type="PIRSF" id="PIRSF005276">
    <property type="entry name" value="SspB"/>
    <property type="match status" value="1"/>
</dbReference>
<keyword evidence="3" id="KW-1185">Reference proteome</keyword>
<dbReference type="NCBIfam" id="NF008769">
    <property type="entry name" value="PRK11798.2-5"/>
    <property type="match status" value="1"/>
</dbReference>
<comment type="caution">
    <text evidence="2">The sequence shown here is derived from an EMBL/GenBank/DDBJ whole genome shotgun (WGS) entry which is preliminary data.</text>
</comment>
<evidence type="ECO:0000313" key="3">
    <source>
        <dbReference type="Proteomes" id="UP001500171"/>
    </source>
</evidence>
<dbReference type="InterPro" id="IPR007481">
    <property type="entry name" value="SspB"/>
</dbReference>
<dbReference type="GO" id="GO:0006508">
    <property type="term" value="P:proteolysis"/>
    <property type="evidence" value="ECO:0007669"/>
    <property type="project" value="UniProtKB-KW"/>
</dbReference>
<dbReference type="InterPro" id="IPR036760">
    <property type="entry name" value="SspB-like_sf"/>
</dbReference>
<dbReference type="PANTHER" id="PTHR37486:SF1">
    <property type="entry name" value="STRINGENT STARVATION PROTEIN B"/>
    <property type="match status" value="1"/>
</dbReference>
<dbReference type="Proteomes" id="UP001500171">
    <property type="component" value="Unassembled WGS sequence"/>
</dbReference>
<dbReference type="GO" id="GO:0008233">
    <property type="term" value="F:peptidase activity"/>
    <property type="evidence" value="ECO:0007669"/>
    <property type="project" value="UniProtKB-KW"/>
</dbReference>
<evidence type="ECO:0000256" key="1">
    <source>
        <dbReference type="SAM" id="MobiDB-lite"/>
    </source>
</evidence>
<dbReference type="RefSeq" id="WP_345489925.1">
    <property type="nucleotide sequence ID" value="NZ_BAABHY010000001.1"/>
</dbReference>